<feature type="binding site" evidence="7">
    <location>
        <position position="69"/>
    </location>
    <ligand>
        <name>S-adenosyl-L-methionine</name>
        <dbReference type="ChEBI" id="CHEBI:59789"/>
    </ligand>
</feature>
<comment type="pathway">
    <text evidence="7">tRNA modification; N(7)-methylguanine-tRNA biosynthesis.</text>
</comment>
<evidence type="ECO:0000313" key="8">
    <source>
        <dbReference type="EMBL" id="MQM72145.1"/>
    </source>
</evidence>
<gene>
    <name evidence="7 8" type="primary">trmB</name>
    <name evidence="8" type="ORF">FRC53_01680</name>
</gene>
<feature type="binding site" evidence="7">
    <location>
        <position position="123"/>
    </location>
    <ligand>
        <name>S-adenosyl-L-methionine</name>
        <dbReference type="ChEBI" id="CHEBI:59789"/>
    </ligand>
</feature>
<dbReference type="EC" id="2.1.1.33" evidence="7"/>
<dbReference type="AlphaFoldDB" id="A0A6L5GPG3"/>
<dbReference type="Gene3D" id="3.40.50.150">
    <property type="entry name" value="Vaccinia Virus protein VP39"/>
    <property type="match status" value="1"/>
</dbReference>
<dbReference type="HAMAP" id="MF_01057">
    <property type="entry name" value="tRNA_methyltr_TrmB"/>
    <property type="match status" value="1"/>
</dbReference>
<evidence type="ECO:0000256" key="2">
    <source>
        <dbReference type="ARBA" id="ARBA00003015"/>
    </source>
</evidence>
<dbReference type="EMBL" id="VOGB01000003">
    <property type="protein sequence ID" value="MQM72145.1"/>
    <property type="molecule type" value="Genomic_DNA"/>
</dbReference>
<sequence length="230" mass="26593">MHIRPRPWARPELEASPFFAAEPWTLKNHWRTRFAAPAHPLYLELGCGKGHFIAKMSAAHPENNYLAVDMIDTMLGITRRNVVAERDGADPENLMLTAWDIERIEKILGPDDRIGGLFINFCNPWPKRKKHKKRLTHTRQLEKYKAFLAPGAWLRFKTDDDDLFEATLGYLEEAGFEVLALSRDLHQDPRYPSLEDYPTEHEAMFSEKGIPIKYLRARLKTPPESLSESN</sequence>
<feature type="binding site" evidence="7">
    <location>
        <position position="127"/>
    </location>
    <ligand>
        <name>substrate</name>
    </ligand>
</feature>
<reference evidence="8" key="1">
    <citation type="journal article" date="2020" name="Appl. Environ. Microbiol.">
        <title>Medium-Chain Fatty Acid Synthesis by 'Candidatus Weimeria bifida' gen. nov., sp. nov., and 'Candidatus Pseudoramibacter fermentans' sp. nov.</title>
        <authorList>
            <person name="Scarborough M.J."/>
            <person name="Myers K.S."/>
            <person name="Donohue T.J."/>
            <person name="Noguera D.R."/>
        </authorList>
    </citation>
    <scope>NUCLEOTIDE SEQUENCE</scope>
    <source>
        <strain evidence="8">EUB1.1</strain>
    </source>
</reference>
<evidence type="ECO:0000256" key="7">
    <source>
        <dbReference type="HAMAP-Rule" id="MF_01057"/>
    </source>
</evidence>
<dbReference type="PANTHER" id="PTHR23417:SF14">
    <property type="entry name" value="PENTACOTRIPEPTIDE-REPEAT REGION OF PRORP DOMAIN-CONTAINING PROTEIN"/>
    <property type="match status" value="1"/>
</dbReference>
<dbReference type="PROSITE" id="PS51625">
    <property type="entry name" value="SAM_MT_TRMB"/>
    <property type="match status" value="1"/>
</dbReference>
<dbReference type="GO" id="GO:0043527">
    <property type="term" value="C:tRNA methyltransferase complex"/>
    <property type="evidence" value="ECO:0007669"/>
    <property type="project" value="TreeGrafter"/>
</dbReference>
<comment type="caution">
    <text evidence="7">Lacks conserved residue(s) required for the propagation of feature annotation.</text>
</comment>
<keyword evidence="4 7" id="KW-0808">Transferase</keyword>
<keyword evidence="6 7" id="KW-0819">tRNA processing</keyword>
<keyword evidence="9" id="KW-1185">Reference proteome</keyword>
<dbReference type="InterPro" id="IPR003358">
    <property type="entry name" value="tRNA_(Gua-N-7)_MeTrfase_Trmb"/>
</dbReference>
<comment type="similarity">
    <text evidence="7">Belongs to the class I-like SAM-binding methyltransferase superfamily. TrmB family.</text>
</comment>
<dbReference type="PANTHER" id="PTHR23417">
    <property type="entry name" value="3-DEOXY-D-MANNO-OCTULOSONIC-ACID TRANSFERASE/TRNA GUANINE-N 7 - -METHYLTRANSFERASE"/>
    <property type="match status" value="1"/>
</dbReference>
<comment type="catalytic activity">
    <reaction evidence="1 7">
        <text>guanosine(46) in tRNA + S-adenosyl-L-methionine = N(7)-methylguanosine(46) in tRNA + S-adenosyl-L-homocysteine</text>
        <dbReference type="Rhea" id="RHEA:42708"/>
        <dbReference type="Rhea" id="RHEA-COMP:10188"/>
        <dbReference type="Rhea" id="RHEA-COMP:10189"/>
        <dbReference type="ChEBI" id="CHEBI:57856"/>
        <dbReference type="ChEBI" id="CHEBI:59789"/>
        <dbReference type="ChEBI" id="CHEBI:74269"/>
        <dbReference type="ChEBI" id="CHEBI:74480"/>
        <dbReference type="EC" id="2.1.1.33"/>
    </reaction>
</comment>
<keyword evidence="5 7" id="KW-0949">S-adenosyl-L-methionine</keyword>
<evidence type="ECO:0000256" key="4">
    <source>
        <dbReference type="ARBA" id="ARBA00022679"/>
    </source>
</evidence>
<evidence type="ECO:0000256" key="3">
    <source>
        <dbReference type="ARBA" id="ARBA00022603"/>
    </source>
</evidence>
<proteinExistence type="inferred from homology"/>
<feature type="binding site" evidence="7">
    <location>
        <position position="44"/>
    </location>
    <ligand>
        <name>S-adenosyl-L-methionine</name>
        <dbReference type="ChEBI" id="CHEBI:59789"/>
    </ligand>
</feature>
<name>A0A6L5GPG3_9FIRM</name>
<evidence type="ECO:0000256" key="1">
    <source>
        <dbReference type="ARBA" id="ARBA00000142"/>
    </source>
</evidence>
<keyword evidence="3 7" id="KW-0489">Methyltransferase</keyword>
<comment type="caution">
    <text evidence="8">The sequence shown here is derived from an EMBL/GenBank/DDBJ whole genome shotgun (WGS) entry which is preliminary data.</text>
</comment>
<dbReference type="UniPathway" id="UPA00989"/>
<protein>
    <recommendedName>
        <fullName evidence="7">tRNA (guanine-N(7)-)-methyltransferase</fullName>
        <ecNumber evidence="7">2.1.1.33</ecNumber>
    </recommendedName>
    <alternativeName>
        <fullName evidence="7">tRNA (guanine(46)-N(7))-methyltransferase</fullName>
    </alternativeName>
    <alternativeName>
        <fullName evidence="7">tRNA(m7G46)-methyltransferase</fullName>
    </alternativeName>
</protein>
<dbReference type="Proteomes" id="UP000473648">
    <property type="component" value="Unassembled WGS sequence"/>
</dbReference>
<dbReference type="GO" id="GO:0008176">
    <property type="term" value="F:tRNA (guanine(46)-N7)-methyltransferase activity"/>
    <property type="evidence" value="ECO:0007669"/>
    <property type="project" value="UniProtKB-UniRule"/>
</dbReference>
<evidence type="ECO:0000256" key="6">
    <source>
        <dbReference type="ARBA" id="ARBA00022694"/>
    </source>
</evidence>
<feature type="binding site" evidence="7">
    <location>
        <position position="100"/>
    </location>
    <ligand>
        <name>S-adenosyl-L-methionine</name>
        <dbReference type="ChEBI" id="CHEBI:59789"/>
    </ligand>
</feature>
<evidence type="ECO:0000256" key="5">
    <source>
        <dbReference type="ARBA" id="ARBA00022691"/>
    </source>
</evidence>
<evidence type="ECO:0000313" key="9">
    <source>
        <dbReference type="Proteomes" id="UP000473648"/>
    </source>
</evidence>
<dbReference type="NCBIfam" id="NF001080">
    <property type="entry name" value="PRK00121.2-2"/>
    <property type="match status" value="1"/>
</dbReference>
<dbReference type="InterPro" id="IPR055361">
    <property type="entry name" value="tRNA_methyltr_TrmB_bact"/>
</dbReference>
<dbReference type="InterPro" id="IPR029063">
    <property type="entry name" value="SAM-dependent_MTases_sf"/>
</dbReference>
<feature type="binding site" evidence="7">
    <location>
        <position position="159"/>
    </location>
    <ligand>
        <name>substrate</name>
    </ligand>
</feature>
<comment type="function">
    <text evidence="2 7">Catalyzes the formation of N(7)-methylguanine at position 46 (m7G46) in tRNA.</text>
</comment>
<dbReference type="SUPFAM" id="SSF53335">
    <property type="entry name" value="S-adenosyl-L-methionine-dependent methyltransferases"/>
    <property type="match status" value="1"/>
</dbReference>
<dbReference type="Pfam" id="PF02390">
    <property type="entry name" value="Methyltransf_4"/>
    <property type="match status" value="1"/>
</dbReference>
<organism evidence="8 9">
    <name type="scientific">Candidatus Pseudoramibacter fermentans</name>
    <dbReference type="NCBI Taxonomy" id="2594427"/>
    <lineage>
        <taxon>Bacteria</taxon>
        <taxon>Bacillati</taxon>
        <taxon>Bacillota</taxon>
        <taxon>Clostridia</taxon>
        <taxon>Eubacteriales</taxon>
        <taxon>Eubacteriaceae</taxon>
        <taxon>Pseudoramibacter</taxon>
    </lineage>
</organism>
<accession>A0A6L5GPG3</accession>
<dbReference type="NCBIfam" id="TIGR00091">
    <property type="entry name" value="tRNA (guanosine(46)-N7)-methyltransferase TrmB"/>
    <property type="match status" value="1"/>
</dbReference>